<evidence type="ECO:0000313" key="1">
    <source>
        <dbReference type="EMBL" id="KAJ1215530.1"/>
    </source>
</evidence>
<comment type="caution">
    <text evidence="1">The sequence shown here is derived from an EMBL/GenBank/DDBJ whole genome shotgun (WGS) entry which is preliminary data.</text>
</comment>
<proteinExistence type="predicted"/>
<dbReference type="Proteomes" id="UP001066276">
    <property type="component" value="Chromosome 1_1"/>
</dbReference>
<organism evidence="1 2">
    <name type="scientific">Pleurodeles waltl</name>
    <name type="common">Iberian ribbed newt</name>
    <dbReference type="NCBI Taxonomy" id="8319"/>
    <lineage>
        <taxon>Eukaryota</taxon>
        <taxon>Metazoa</taxon>
        <taxon>Chordata</taxon>
        <taxon>Craniata</taxon>
        <taxon>Vertebrata</taxon>
        <taxon>Euteleostomi</taxon>
        <taxon>Amphibia</taxon>
        <taxon>Batrachia</taxon>
        <taxon>Caudata</taxon>
        <taxon>Salamandroidea</taxon>
        <taxon>Salamandridae</taxon>
        <taxon>Pleurodelinae</taxon>
        <taxon>Pleurodeles</taxon>
    </lineage>
</organism>
<keyword evidence="2" id="KW-1185">Reference proteome</keyword>
<dbReference type="AlphaFoldDB" id="A0AAV7WRY5"/>
<protein>
    <submittedName>
        <fullName evidence="1">Uncharacterized protein</fullName>
    </submittedName>
</protein>
<name>A0AAV7WRY5_PLEWA</name>
<reference evidence="1" key="1">
    <citation type="journal article" date="2022" name="bioRxiv">
        <title>Sequencing and chromosome-scale assembly of the giantPleurodeles waltlgenome.</title>
        <authorList>
            <person name="Brown T."/>
            <person name="Elewa A."/>
            <person name="Iarovenko S."/>
            <person name="Subramanian E."/>
            <person name="Araus A.J."/>
            <person name="Petzold A."/>
            <person name="Susuki M."/>
            <person name="Suzuki K.-i.T."/>
            <person name="Hayashi T."/>
            <person name="Toyoda A."/>
            <person name="Oliveira C."/>
            <person name="Osipova E."/>
            <person name="Leigh N.D."/>
            <person name="Simon A."/>
            <person name="Yun M.H."/>
        </authorList>
    </citation>
    <scope>NUCLEOTIDE SEQUENCE</scope>
    <source>
        <strain evidence="1">20211129_DDA</strain>
        <tissue evidence="1">Liver</tissue>
    </source>
</reference>
<gene>
    <name evidence="1" type="ORF">NDU88_003138</name>
</gene>
<dbReference type="EMBL" id="JANPWB010000001">
    <property type="protein sequence ID" value="KAJ1215530.1"/>
    <property type="molecule type" value="Genomic_DNA"/>
</dbReference>
<accession>A0AAV7WRY5</accession>
<sequence length="148" mass="15746">MTLSDAVTKLGRAVGPVRFTPARDPDAGAVPKSPERFLSVSSISLNTILTARTKKESKYCAHANCSTSASILLVRIHLGCSSSSGRAPPTPVIGSECVLHLAEVLAAWVCAPAAPLAVRAPRMHCCCCYYDVRSAQLQRTCLYVKMLG</sequence>
<evidence type="ECO:0000313" key="2">
    <source>
        <dbReference type="Proteomes" id="UP001066276"/>
    </source>
</evidence>